<name>A0A418WN52_9SPHN</name>
<keyword evidence="7 8" id="KW-0998">Cell outer membrane</keyword>
<dbReference type="SUPFAM" id="SSF56935">
    <property type="entry name" value="Porins"/>
    <property type="match status" value="1"/>
</dbReference>
<keyword evidence="3 8" id="KW-1134">Transmembrane beta strand</keyword>
<proteinExistence type="inferred from homology"/>
<keyword evidence="15" id="KW-1185">Reference proteome</keyword>
<dbReference type="EMBL" id="QYUM01000003">
    <property type="protein sequence ID" value="RJF91434.1"/>
    <property type="molecule type" value="Genomic_DNA"/>
</dbReference>
<accession>A0A418WN52</accession>
<dbReference type="OrthoDB" id="9795928at2"/>
<comment type="caution">
    <text evidence="14">The sequence shown here is derived from an EMBL/GenBank/DDBJ whole genome shotgun (WGS) entry which is preliminary data.</text>
</comment>
<dbReference type="PANTHER" id="PTHR30069">
    <property type="entry name" value="TONB-DEPENDENT OUTER MEMBRANE RECEPTOR"/>
    <property type="match status" value="1"/>
</dbReference>
<keyword evidence="14" id="KW-0675">Receptor</keyword>
<feature type="region of interest" description="Disordered" evidence="10">
    <location>
        <begin position="20"/>
        <end position="40"/>
    </location>
</feature>
<evidence type="ECO:0000256" key="4">
    <source>
        <dbReference type="ARBA" id="ARBA00022692"/>
    </source>
</evidence>
<evidence type="ECO:0000313" key="14">
    <source>
        <dbReference type="EMBL" id="RJF91434.1"/>
    </source>
</evidence>
<feature type="signal peptide" evidence="11">
    <location>
        <begin position="1"/>
        <end position="20"/>
    </location>
</feature>
<evidence type="ECO:0000313" key="15">
    <source>
        <dbReference type="Proteomes" id="UP000286100"/>
    </source>
</evidence>
<evidence type="ECO:0000256" key="11">
    <source>
        <dbReference type="SAM" id="SignalP"/>
    </source>
</evidence>
<dbReference type="CDD" id="cd01347">
    <property type="entry name" value="ligand_gated_channel"/>
    <property type="match status" value="1"/>
</dbReference>
<reference evidence="14 15" key="1">
    <citation type="submission" date="2018-09" db="EMBL/GenBank/DDBJ databases">
        <authorList>
            <person name="Zhu H."/>
        </authorList>
    </citation>
    <scope>NUCLEOTIDE SEQUENCE [LARGE SCALE GENOMIC DNA]</scope>
    <source>
        <strain evidence="14 15">K2R01-6</strain>
    </source>
</reference>
<feature type="compositionally biased region" description="Polar residues" evidence="10">
    <location>
        <begin position="20"/>
        <end position="32"/>
    </location>
</feature>
<dbReference type="InterPro" id="IPR036942">
    <property type="entry name" value="Beta-barrel_TonB_sf"/>
</dbReference>
<gene>
    <name evidence="14" type="ORF">D3876_15185</name>
</gene>
<keyword evidence="6 8" id="KW-0472">Membrane</keyword>
<evidence type="ECO:0000259" key="13">
    <source>
        <dbReference type="Pfam" id="PF07715"/>
    </source>
</evidence>
<feature type="chain" id="PRO_5018988301" evidence="11">
    <location>
        <begin position="21"/>
        <end position="696"/>
    </location>
</feature>
<dbReference type="RefSeq" id="WP_119763560.1">
    <property type="nucleotide sequence ID" value="NZ_QYUM01000003.1"/>
</dbReference>
<evidence type="ECO:0000256" key="8">
    <source>
        <dbReference type="PROSITE-ProRule" id="PRU01360"/>
    </source>
</evidence>
<evidence type="ECO:0000256" key="5">
    <source>
        <dbReference type="ARBA" id="ARBA00023077"/>
    </source>
</evidence>
<dbReference type="Pfam" id="PF07715">
    <property type="entry name" value="Plug"/>
    <property type="match status" value="1"/>
</dbReference>
<keyword evidence="2 8" id="KW-0813">Transport</keyword>
<evidence type="ECO:0000259" key="12">
    <source>
        <dbReference type="Pfam" id="PF00593"/>
    </source>
</evidence>
<dbReference type="Gene3D" id="2.40.170.20">
    <property type="entry name" value="TonB-dependent receptor, beta-barrel domain"/>
    <property type="match status" value="1"/>
</dbReference>
<dbReference type="PROSITE" id="PS52016">
    <property type="entry name" value="TONB_DEPENDENT_REC_3"/>
    <property type="match status" value="1"/>
</dbReference>
<dbReference type="AlphaFoldDB" id="A0A418WN52"/>
<dbReference type="Proteomes" id="UP000286100">
    <property type="component" value="Unassembled WGS sequence"/>
</dbReference>
<evidence type="ECO:0000256" key="3">
    <source>
        <dbReference type="ARBA" id="ARBA00022452"/>
    </source>
</evidence>
<protein>
    <submittedName>
        <fullName evidence="14">TonB-dependent receptor</fullName>
    </submittedName>
</protein>
<comment type="subcellular location">
    <subcellularLocation>
        <location evidence="1 8">Cell outer membrane</location>
        <topology evidence="1 8">Multi-pass membrane protein</topology>
    </subcellularLocation>
</comment>
<dbReference type="Pfam" id="PF00593">
    <property type="entry name" value="TonB_dep_Rec_b-barrel"/>
    <property type="match status" value="1"/>
</dbReference>
<evidence type="ECO:0000256" key="10">
    <source>
        <dbReference type="SAM" id="MobiDB-lite"/>
    </source>
</evidence>
<evidence type="ECO:0000256" key="2">
    <source>
        <dbReference type="ARBA" id="ARBA00022448"/>
    </source>
</evidence>
<evidence type="ECO:0000256" key="7">
    <source>
        <dbReference type="ARBA" id="ARBA00023237"/>
    </source>
</evidence>
<dbReference type="InterPro" id="IPR012910">
    <property type="entry name" value="Plug_dom"/>
</dbReference>
<sequence>MQSRPLIALLLASVATPAFAQTQNQDSSTESRSVPVMHEEESSDIIVTGLQRERGDLLAGVSVLSGTDLDAARRTSIGETLAALPGVSATSFGPSASRPILRGMQADRIRVLIDGIGSFDASGSSVDHAVSINPLTAERIEVLRGPSALLYGSSAIGGVVSVVDNRIPRNIPDEAVHAQLDADYATAAEERRVAGAIDVPVGGGFVLHTDGSYAKTDDLRAGGYILSRPLREQAAASPDPEIQQLAGLRGDIPNTASESSEGAIGVAYVAGGGNIGFSVSRSDNRYGVPIRFSLDPAIEAEAPTLDVRQYRADLRAEITPASGFLDAIRFRGGYGDYRHFEIEDTGEIATRFYNKGMEGRLEFSQRKQGAWSSVSGAQYLTRDFEAIGEEAFLPPTSTEQGGLFTVQNFDFGRFRAEAGGRFEHTSVKATASDQLGTPDARRSFNTFSASIGGQYEIVDNWKLGINLTHSERAPTAEELFANGPHLATQAFEVGNPDFDKEKSNGAELTLRGRVGGFSLEASAYYNDFSNFIYQAPTGVIEDDLPVFAYFANGAKHYGFEAELNATVAEIGAGKIVADGIVDYVRVKIDGLGSAPFIPPLRLLGGLEYQSDPIVGRVEVEHATMQDKVAAFETETPAYTLANARIEWRPMGPDGLLTLRLAANNIFDVTARRHSSFLKDYAPLAGRDIRIGASIRF</sequence>
<keyword evidence="11" id="KW-0732">Signal</keyword>
<dbReference type="InterPro" id="IPR039426">
    <property type="entry name" value="TonB-dep_rcpt-like"/>
</dbReference>
<dbReference type="GO" id="GO:0044718">
    <property type="term" value="P:siderophore transmembrane transport"/>
    <property type="evidence" value="ECO:0007669"/>
    <property type="project" value="TreeGrafter"/>
</dbReference>
<dbReference type="PANTHER" id="PTHR30069:SF40">
    <property type="entry name" value="TONB-DEPENDENT RECEPTOR NMB0964-RELATED"/>
    <property type="match status" value="1"/>
</dbReference>
<dbReference type="GO" id="GO:0009279">
    <property type="term" value="C:cell outer membrane"/>
    <property type="evidence" value="ECO:0007669"/>
    <property type="project" value="UniProtKB-SubCell"/>
</dbReference>
<organism evidence="14 15">
    <name type="scientific">Sphingomonas cavernae</name>
    <dbReference type="NCBI Taxonomy" id="2320861"/>
    <lineage>
        <taxon>Bacteria</taxon>
        <taxon>Pseudomonadati</taxon>
        <taxon>Pseudomonadota</taxon>
        <taxon>Alphaproteobacteria</taxon>
        <taxon>Sphingomonadales</taxon>
        <taxon>Sphingomonadaceae</taxon>
        <taxon>Sphingomonas</taxon>
    </lineage>
</organism>
<evidence type="ECO:0000256" key="9">
    <source>
        <dbReference type="RuleBase" id="RU003357"/>
    </source>
</evidence>
<evidence type="ECO:0000256" key="6">
    <source>
        <dbReference type="ARBA" id="ARBA00023136"/>
    </source>
</evidence>
<keyword evidence="5 9" id="KW-0798">TonB box</keyword>
<feature type="domain" description="TonB-dependent receptor-like beta-barrel" evidence="12">
    <location>
        <begin position="271"/>
        <end position="665"/>
    </location>
</feature>
<dbReference type="InterPro" id="IPR037066">
    <property type="entry name" value="Plug_dom_sf"/>
</dbReference>
<evidence type="ECO:0000256" key="1">
    <source>
        <dbReference type="ARBA" id="ARBA00004571"/>
    </source>
</evidence>
<comment type="similarity">
    <text evidence="8 9">Belongs to the TonB-dependent receptor family.</text>
</comment>
<dbReference type="InterPro" id="IPR000531">
    <property type="entry name" value="Beta-barrel_TonB"/>
</dbReference>
<feature type="domain" description="TonB-dependent receptor plug" evidence="13">
    <location>
        <begin position="58"/>
        <end position="159"/>
    </location>
</feature>
<dbReference type="Gene3D" id="2.170.130.10">
    <property type="entry name" value="TonB-dependent receptor, plug domain"/>
    <property type="match status" value="1"/>
</dbReference>
<keyword evidence="4 8" id="KW-0812">Transmembrane</keyword>
<dbReference type="GO" id="GO:0015344">
    <property type="term" value="F:siderophore uptake transmembrane transporter activity"/>
    <property type="evidence" value="ECO:0007669"/>
    <property type="project" value="TreeGrafter"/>
</dbReference>